<evidence type="ECO:0000313" key="6">
    <source>
        <dbReference type="Proteomes" id="UP000050491"/>
    </source>
</evidence>
<keyword evidence="3" id="KW-0472">Membrane</keyword>
<sequence>MEQILSNKRLRNNAVMTIFVVWGIVAALMLWQFYQISLSSRSLDELTNRLMHFRDTLYFSQPYRANHAPDLELELSLLLALRMQIEAEQSHVWFAGDVQQLLYQTDRFIEQARAFLNIELHPTELAELLRQNRQKVTQNDARLAEYFELGALSFEALFADHRTNPDIYRSLDRLLKSSLTLPNAEQEHLQIALAYVSKLLTQYAEGDNIANKLLNHAVYEEASLLEEEYHRQLWSMMVILVFGSVLAMLSFMLLLSCRSFPVFPTQTHEEQERTPIDGVSSQVNIEQLKQALNGNMKSVYQLLNVFLEDHKQDDERIRTHIVNDPQMAQRVSHSLKSAAASLGAERLKNAAAEIESELQAGKMPSERVLDNLSSYLAKTVREVEWHMARLHLESYSSL</sequence>
<name>A0A0N8V9Z8_VIBMT</name>
<dbReference type="PROSITE" id="PS50894">
    <property type="entry name" value="HPT"/>
    <property type="match status" value="1"/>
</dbReference>
<dbReference type="Proteomes" id="UP000050491">
    <property type="component" value="Unassembled WGS sequence"/>
</dbReference>
<dbReference type="InterPro" id="IPR008207">
    <property type="entry name" value="Sig_transdc_His_kin_Hpt_dom"/>
</dbReference>
<dbReference type="SUPFAM" id="SSF47226">
    <property type="entry name" value="Histidine-containing phosphotransfer domain, HPT domain"/>
    <property type="match status" value="1"/>
</dbReference>
<dbReference type="OrthoDB" id="5913787at2"/>
<organism evidence="5 6">
    <name type="scientific">Vibrio metoecus</name>
    <dbReference type="NCBI Taxonomy" id="1481663"/>
    <lineage>
        <taxon>Bacteria</taxon>
        <taxon>Pseudomonadati</taxon>
        <taxon>Pseudomonadota</taxon>
        <taxon>Gammaproteobacteria</taxon>
        <taxon>Vibrionales</taxon>
        <taxon>Vibrionaceae</taxon>
        <taxon>Vibrio</taxon>
    </lineage>
</organism>
<evidence type="ECO:0000313" key="5">
    <source>
        <dbReference type="EMBL" id="KQA99794.1"/>
    </source>
</evidence>
<feature type="transmembrane region" description="Helical" evidence="3">
    <location>
        <begin position="12"/>
        <end position="34"/>
    </location>
</feature>
<keyword evidence="3" id="KW-0812">Transmembrane</keyword>
<protein>
    <submittedName>
        <fullName evidence="5">Histidine kinase</fullName>
    </submittedName>
</protein>
<reference evidence="5 6" key="1">
    <citation type="journal article" date="2015" name="Genome Biol. Evol.">
        <title>The Dynamics of Genetic Interactions between Vibrio metoecus and Vibrio cholerae, Two Close Relatives Co-Occurring in the Environment.</title>
        <authorList>
            <person name="Orata F.D."/>
            <person name="Kirchberger P.C."/>
            <person name="Meheust R."/>
            <person name="Barlow E.J."/>
            <person name="Tarr C.L."/>
            <person name="Boucher Y."/>
        </authorList>
    </citation>
    <scope>NUCLEOTIDE SEQUENCE [LARGE SCALE GENOMIC DNA]</scope>
    <source>
        <strain evidence="5 6">YB5B04</strain>
    </source>
</reference>
<proteinExistence type="predicted"/>
<dbReference type="GO" id="GO:0000160">
    <property type="term" value="P:phosphorelay signal transduction system"/>
    <property type="evidence" value="ECO:0007669"/>
    <property type="project" value="UniProtKB-KW"/>
</dbReference>
<dbReference type="InterPro" id="IPR036641">
    <property type="entry name" value="HPT_dom_sf"/>
</dbReference>
<dbReference type="Gene3D" id="1.20.120.160">
    <property type="entry name" value="HPT domain"/>
    <property type="match status" value="1"/>
</dbReference>
<dbReference type="EMBL" id="LBGP01000018">
    <property type="protein sequence ID" value="KQA99794.1"/>
    <property type="molecule type" value="Genomic_DNA"/>
</dbReference>
<gene>
    <name evidence="5" type="ORF">XV92_13515</name>
</gene>
<keyword evidence="5" id="KW-0418">Kinase</keyword>
<feature type="transmembrane region" description="Helical" evidence="3">
    <location>
        <begin position="233"/>
        <end position="255"/>
    </location>
</feature>
<accession>A0A0N8V9Z8</accession>
<dbReference type="Pfam" id="PF01627">
    <property type="entry name" value="Hpt"/>
    <property type="match status" value="1"/>
</dbReference>
<dbReference type="RefSeq" id="WP_055065033.1">
    <property type="nucleotide sequence ID" value="NZ_LBGP01000018.1"/>
</dbReference>
<evidence type="ECO:0000256" key="3">
    <source>
        <dbReference type="SAM" id="Phobius"/>
    </source>
</evidence>
<evidence type="ECO:0000259" key="4">
    <source>
        <dbReference type="PROSITE" id="PS50894"/>
    </source>
</evidence>
<comment type="caution">
    <text evidence="5">The sequence shown here is derived from an EMBL/GenBank/DDBJ whole genome shotgun (WGS) entry which is preliminary data.</text>
</comment>
<keyword evidence="3" id="KW-1133">Transmembrane helix</keyword>
<keyword evidence="2" id="KW-0597">Phosphoprotein</keyword>
<keyword evidence="1" id="KW-0902">Two-component regulatory system</keyword>
<evidence type="ECO:0000256" key="2">
    <source>
        <dbReference type="PROSITE-ProRule" id="PRU00110"/>
    </source>
</evidence>
<evidence type="ECO:0000256" key="1">
    <source>
        <dbReference type="ARBA" id="ARBA00023012"/>
    </source>
</evidence>
<feature type="domain" description="HPt" evidence="4">
    <location>
        <begin position="295"/>
        <end position="390"/>
    </location>
</feature>
<dbReference type="GO" id="GO:0004672">
    <property type="term" value="F:protein kinase activity"/>
    <property type="evidence" value="ECO:0007669"/>
    <property type="project" value="UniProtKB-ARBA"/>
</dbReference>
<dbReference type="PATRIC" id="fig|1481663.12.peg.1505"/>
<dbReference type="AlphaFoldDB" id="A0A0N8V9Z8"/>
<keyword evidence="5" id="KW-0808">Transferase</keyword>
<feature type="modified residue" description="Phosphohistidine" evidence="2">
    <location>
        <position position="333"/>
    </location>
</feature>